<name>A0ABR7Z5A2_9PSED</name>
<dbReference type="Pfam" id="PF00353">
    <property type="entry name" value="HemolysinCabind"/>
    <property type="match status" value="2"/>
</dbReference>
<proteinExistence type="predicted"/>
<evidence type="ECO:0000259" key="6">
    <source>
        <dbReference type="Pfam" id="PF08548"/>
    </source>
</evidence>
<dbReference type="InterPro" id="IPR013858">
    <property type="entry name" value="Peptidase_M10B_C"/>
</dbReference>
<evidence type="ECO:0000313" key="9">
    <source>
        <dbReference type="Proteomes" id="UP000805841"/>
    </source>
</evidence>
<reference evidence="8 9" key="1">
    <citation type="journal article" date="2020" name="Insects">
        <title>Bacteria Belonging to Pseudomonas typographi sp. nov. from the Bark Beetle Ips typographus Have Genomic Potential to Aid in the Host Ecology.</title>
        <authorList>
            <person name="Peral-Aranega E."/>
            <person name="Saati-Santamaria Z."/>
            <person name="Kolarik M."/>
            <person name="Rivas R."/>
            <person name="Garcia-Fraile P."/>
        </authorList>
    </citation>
    <scope>NUCLEOTIDE SEQUENCE [LARGE SCALE GENOMIC DNA]</scope>
    <source>
        <strain evidence="8 9">CA3A</strain>
    </source>
</reference>
<keyword evidence="5" id="KW-0106">Calcium</keyword>
<dbReference type="SUPFAM" id="SSF51126">
    <property type="entry name" value="Pectin lyase-like"/>
    <property type="match status" value="1"/>
</dbReference>
<evidence type="ECO:0000256" key="3">
    <source>
        <dbReference type="ARBA" id="ARBA00022525"/>
    </source>
</evidence>
<dbReference type="InterPro" id="IPR012334">
    <property type="entry name" value="Pectin_lyas_fold"/>
</dbReference>
<comment type="subcellular location">
    <subcellularLocation>
        <location evidence="2">Secreted</location>
    </subcellularLocation>
</comment>
<evidence type="ECO:0000256" key="4">
    <source>
        <dbReference type="ARBA" id="ARBA00022737"/>
    </source>
</evidence>
<dbReference type="SUPFAM" id="SSF51120">
    <property type="entry name" value="beta-Roll"/>
    <property type="match status" value="3"/>
</dbReference>
<dbReference type="PRINTS" id="PR00313">
    <property type="entry name" value="CABNDNGRPT"/>
</dbReference>
<dbReference type="PANTHER" id="PTHR38340:SF1">
    <property type="entry name" value="S-LAYER PROTEIN"/>
    <property type="match status" value="1"/>
</dbReference>
<sequence length="844" mass="84949">MTEVFDVRNYGAKGDGVTDDTLAIQKAINAASAAGGGQVIIPEGTFVVSDSDGNGSALILKNGVELSGSGDAGSTLALANGATGTLAMLAVTSAASHDVGVSNLNLDANRSGGSATVTGVRLQGSDVTIDGVNVRNASGIGFDASSGAEALVIRNSVAQNNGLDGFKLADLVNSTVQDNRALDNGRNGINVTVGSDALTLADNDASGNAANGLYLHSDSSAGNGFVNVIGGDVTDNGLAGIRLRGIEYGGVNRVTAHGNQDSAVELQGSSHVNVASNTLYDNAQGGAAAEVTIRAYDDQAAVQNLVYDNVISGGAQSTYGIAEVGSLVSGTLVFGNVINYTSSGDLQVSSPGSQVSNNPDGLIVQGTAAGDSIQGERWNELLMGGAGNDTLHGNGGDDVLVGGAGIDTLTGGTGSDVFRFDRISDSAVSASGARSDLITDFDVAHDTLDIASLGYSQLGDGHDGSLLLRYDAGSDLTYLESLDAAANGNRFQVRLAGDLTSTFTDANLQPLISGTSHNNSLVGTDADETIKAGAGRDTVDAGAGGDRLIGGAGGDTLTGGAGADTFVYTTRTDSVRNDNSDSYAGRDLITDFNGNAHDKIDVSALGFTGLGNGYDGTLKVVLNQAGDMTALKSLEPDANGNRFEILLAGDHTNELTATSVLFAPATDAQQVTSSQPITSVNAVGTDAANTLYGDWGNDVLDGAGGNDQLGGNAGDDVLIGGAGADTLTGGSGSDRFVFQAATDSYAGSSDLIQDFTVGVDRIDVSALGFTGLGDGDAHSLSLAYNANTDRTYIRGAETGDDNQRFQLTLAGDYSQTLAGGDFVFAAADTTVAVIGQGVAHSEHS</sequence>
<protein>
    <recommendedName>
        <fullName evidence="10">Mannuronan 5-epimerase</fullName>
    </recommendedName>
</protein>
<dbReference type="InterPro" id="IPR018511">
    <property type="entry name" value="Hemolysin-typ_Ca-bd_CS"/>
</dbReference>
<dbReference type="Pfam" id="PF08548">
    <property type="entry name" value="Peptidase_M10_C"/>
    <property type="match status" value="2"/>
</dbReference>
<feature type="domain" description="Peptidase M10 serralysin C-terminal" evidence="6">
    <location>
        <begin position="548"/>
        <end position="608"/>
    </location>
</feature>
<dbReference type="InterPro" id="IPR011049">
    <property type="entry name" value="Serralysin-like_metalloprot_C"/>
</dbReference>
<dbReference type="PANTHER" id="PTHR38340">
    <property type="entry name" value="S-LAYER PROTEIN"/>
    <property type="match status" value="1"/>
</dbReference>
<dbReference type="InterPro" id="IPR006626">
    <property type="entry name" value="PbH1"/>
</dbReference>
<dbReference type="SMART" id="SM00710">
    <property type="entry name" value="PbH1"/>
    <property type="match status" value="8"/>
</dbReference>
<dbReference type="Pfam" id="PF12708">
    <property type="entry name" value="Pect-lyase_RHGA_epim"/>
    <property type="match status" value="1"/>
</dbReference>
<dbReference type="InterPro" id="IPR024535">
    <property type="entry name" value="RHGA/B-epi-like_pectate_lyase"/>
</dbReference>
<dbReference type="EMBL" id="JAAOCA010000024">
    <property type="protein sequence ID" value="MBD1600691.1"/>
    <property type="molecule type" value="Genomic_DNA"/>
</dbReference>
<feature type="domain" description="Peptidase M10 serralysin C-terminal" evidence="6">
    <location>
        <begin position="718"/>
        <end position="816"/>
    </location>
</feature>
<keyword evidence="4" id="KW-0677">Repeat</keyword>
<keyword evidence="3" id="KW-0964">Secreted</keyword>
<evidence type="ECO:0000256" key="1">
    <source>
        <dbReference type="ARBA" id="ARBA00001913"/>
    </source>
</evidence>
<gene>
    <name evidence="8" type="ORF">HAQ05_18555</name>
</gene>
<dbReference type="InterPro" id="IPR001343">
    <property type="entry name" value="Hemolysn_Ca-bd"/>
</dbReference>
<evidence type="ECO:0008006" key="10">
    <source>
        <dbReference type="Google" id="ProtNLM"/>
    </source>
</evidence>
<comment type="cofactor">
    <cofactor evidence="1">
        <name>Ca(2+)</name>
        <dbReference type="ChEBI" id="CHEBI:29108"/>
    </cofactor>
</comment>
<feature type="domain" description="Rhamnogalacturonase A/B/Epimerase-like pectate lyase" evidence="7">
    <location>
        <begin position="5"/>
        <end position="213"/>
    </location>
</feature>
<evidence type="ECO:0000259" key="7">
    <source>
        <dbReference type="Pfam" id="PF12708"/>
    </source>
</evidence>
<evidence type="ECO:0000313" key="8">
    <source>
        <dbReference type="EMBL" id="MBD1600691.1"/>
    </source>
</evidence>
<dbReference type="InterPro" id="IPR011050">
    <property type="entry name" value="Pectin_lyase_fold/virulence"/>
</dbReference>
<dbReference type="RefSeq" id="WP_190423211.1">
    <property type="nucleotide sequence ID" value="NZ_JAAOCA010000024.1"/>
</dbReference>
<evidence type="ECO:0000256" key="5">
    <source>
        <dbReference type="ARBA" id="ARBA00022837"/>
    </source>
</evidence>
<organism evidence="8 9">
    <name type="scientific">Pseudomonas typographi</name>
    <dbReference type="NCBI Taxonomy" id="2715964"/>
    <lineage>
        <taxon>Bacteria</taxon>
        <taxon>Pseudomonadati</taxon>
        <taxon>Pseudomonadota</taxon>
        <taxon>Gammaproteobacteria</taxon>
        <taxon>Pseudomonadales</taxon>
        <taxon>Pseudomonadaceae</taxon>
        <taxon>Pseudomonas</taxon>
    </lineage>
</organism>
<dbReference type="Proteomes" id="UP000805841">
    <property type="component" value="Unassembled WGS sequence"/>
</dbReference>
<dbReference type="InterPro" id="IPR050557">
    <property type="entry name" value="RTX_toxin/Mannuronan_C5-epim"/>
</dbReference>
<comment type="caution">
    <text evidence="8">The sequence shown here is derived from an EMBL/GenBank/DDBJ whole genome shotgun (WGS) entry which is preliminary data.</text>
</comment>
<dbReference type="Gene3D" id="2.150.10.10">
    <property type="entry name" value="Serralysin-like metalloprotease, C-terminal"/>
    <property type="match status" value="3"/>
</dbReference>
<dbReference type="Gene3D" id="2.160.20.10">
    <property type="entry name" value="Single-stranded right-handed beta-helix, Pectin lyase-like"/>
    <property type="match status" value="1"/>
</dbReference>
<keyword evidence="9" id="KW-1185">Reference proteome</keyword>
<accession>A0ABR7Z5A2</accession>
<evidence type="ECO:0000256" key="2">
    <source>
        <dbReference type="ARBA" id="ARBA00004613"/>
    </source>
</evidence>
<dbReference type="PROSITE" id="PS00330">
    <property type="entry name" value="HEMOLYSIN_CALCIUM"/>
    <property type="match status" value="5"/>
</dbReference>